<dbReference type="Gene3D" id="1.10.260.40">
    <property type="entry name" value="lambda repressor-like DNA-binding domains"/>
    <property type="match status" value="1"/>
</dbReference>
<dbReference type="SUPFAM" id="SSF53822">
    <property type="entry name" value="Periplasmic binding protein-like I"/>
    <property type="match status" value="1"/>
</dbReference>
<dbReference type="Gene3D" id="3.40.50.2300">
    <property type="match status" value="2"/>
</dbReference>
<evidence type="ECO:0000313" key="7">
    <source>
        <dbReference type="Proteomes" id="UP001304125"/>
    </source>
</evidence>
<dbReference type="PANTHER" id="PTHR30146">
    <property type="entry name" value="LACI-RELATED TRANSCRIPTIONAL REPRESSOR"/>
    <property type="match status" value="1"/>
</dbReference>
<dbReference type="PANTHER" id="PTHR30146:SF109">
    <property type="entry name" value="HTH-TYPE TRANSCRIPTIONAL REGULATOR GALS"/>
    <property type="match status" value="1"/>
</dbReference>
<dbReference type="SUPFAM" id="SSF47413">
    <property type="entry name" value="lambda repressor-like DNA-binding domains"/>
    <property type="match status" value="1"/>
</dbReference>
<organism evidence="6 7">
    <name type="scientific">Demequina capsici</name>
    <dbReference type="NCBI Taxonomy" id="3075620"/>
    <lineage>
        <taxon>Bacteria</taxon>
        <taxon>Bacillati</taxon>
        <taxon>Actinomycetota</taxon>
        <taxon>Actinomycetes</taxon>
        <taxon>Micrococcales</taxon>
        <taxon>Demequinaceae</taxon>
        <taxon>Demequina</taxon>
    </lineage>
</organism>
<evidence type="ECO:0000256" key="4">
    <source>
        <dbReference type="SAM" id="MobiDB-lite"/>
    </source>
</evidence>
<protein>
    <submittedName>
        <fullName evidence="6">LacI family DNA-binding transcriptional regulator</fullName>
    </submittedName>
</protein>
<dbReference type="InterPro" id="IPR010982">
    <property type="entry name" value="Lambda_DNA-bd_dom_sf"/>
</dbReference>
<accession>A0AA96F719</accession>
<dbReference type="GO" id="GO:0000976">
    <property type="term" value="F:transcription cis-regulatory region binding"/>
    <property type="evidence" value="ECO:0007669"/>
    <property type="project" value="TreeGrafter"/>
</dbReference>
<keyword evidence="7" id="KW-1185">Reference proteome</keyword>
<evidence type="ECO:0000256" key="3">
    <source>
        <dbReference type="ARBA" id="ARBA00023163"/>
    </source>
</evidence>
<evidence type="ECO:0000259" key="5">
    <source>
        <dbReference type="PROSITE" id="PS50932"/>
    </source>
</evidence>
<name>A0AA96F719_9MICO</name>
<dbReference type="GO" id="GO:0003700">
    <property type="term" value="F:DNA-binding transcription factor activity"/>
    <property type="evidence" value="ECO:0007669"/>
    <property type="project" value="TreeGrafter"/>
</dbReference>
<keyword evidence="2 6" id="KW-0238">DNA-binding</keyword>
<dbReference type="InterPro" id="IPR000843">
    <property type="entry name" value="HTH_LacI"/>
</dbReference>
<dbReference type="RefSeq" id="WP_313499055.1">
    <property type="nucleotide sequence ID" value="NZ_CP134879.1"/>
</dbReference>
<dbReference type="Proteomes" id="UP001304125">
    <property type="component" value="Chromosome"/>
</dbReference>
<dbReference type="CDD" id="cd01574">
    <property type="entry name" value="PBP1_LacI"/>
    <property type="match status" value="1"/>
</dbReference>
<evidence type="ECO:0000256" key="2">
    <source>
        <dbReference type="ARBA" id="ARBA00023125"/>
    </source>
</evidence>
<evidence type="ECO:0000313" key="6">
    <source>
        <dbReference type="EMBL" id="WNM24789.1"/>
    </source>
</evidence>
<dbReference type="PROSITE" id="PS50932">
    <property type="entry name" value="HTH_LACI_2"/>
    <property type="match status" value="1"/>
</dbReference>
<feature type="region of interest" description="Disordered" evidence="4">
    <location>
        <begin position="310"/>
        <end position="335"/>
    </location>
</feature>
<dbReference type="Pfam" id="PF00356">
    <property type="entry name" value="LacI"/>
    <property type="match status" value="1"/>
</dbReference>
<reference evidence="6 7" key="1">
    <citation type="submission" date="2023-09" db="EMBL/GenBank/DDBJ databases">
        <title>Demequina sp. a novel bacteria isolated from Capsicum annuum.</title>
        <authorList>
            <person name="Humaira Z."/>
            <person name="Lee J."/>
            <person name="Cho D."/>
        </authorList>
    </citation>
    <scope>NUCLEOTIDE SEQUENCE [LARGE SCALE GENOMIC DNA]</scope>
    <source>
        <strain evidence="6 7">OYTSA14</strain>
    </source>
</reference>
<dbReference type="CDD" id="cd01392">
    <property type="entry name" value="HTH_LacI"/>
    <property type="match status" value="1"/>
</dbReference>
<dbReference type="PROSITE" id="PS00356">
    <property type="entry name" value="HTH_LACI_1"/>
    <property type="match status" value="1"/>
</dbReference>
<dbReference type="InterPro" id="IPR046335">
    <property type="entry name" value="LacI/GalR-like_sensor"/>
</dbReference>
<sequence>MGRGARGPSMHDVASLAGVSHQTVSRVLNGFEGIRPETRQRVLDAIEELGYRRNLAARSLATGRTGVVGVLAPDNPTFGATSSLYAVESALRGAGLQPLITTTSGKAESVESALEFLYGRAVEALVVMAPSRSVLEVHDRMGAEVPTAYLLTGDERGVWSVSTDQTAGAELLVETLIEAGHRWIQHVRGPVDSTEAELRAAAYIATMGRRALPTLPVLVGDWSPQSGYEAFARLDPRTTAVFCGNDQMAIGLIHAAVEAGIRVPDDLSVVGFDDIPEAAHTLPPLTTVRQDFRSVGRLAVQLLQATLEGTEQPSTAPLSPQLVARGSVAPPGERG</sequence>
<evidence type="ECO:0000256" key="1">
    <source>
        <dbReference type="ARBA" id="ARBA00023015"/>
    </source>
</evidence>
<dbReference type="EMBL" id="CP134879">
    <property type="protein sequence ID" value="WNM24789.1"/>
    <property type="molecule type" value="Genomic_DNA"/>
</dbReference>
<dbReference type="InterPro" id="IPR028082">
    <property type="entry name" value="Peripla_BP_I"/>
</dbReference>
<dbReference type="SMART" id="SM00354">
    <property type="entry name" value="HTH_LACI"/>
    <property type="match status" value="1"/>
</dbReference>
<gene>
    <name evidence="6" type="ORF">RN606_01170</name>
</gene>
<dbReference type="AlphaFoldDB" id="A0AA96F719"/>
<keyword evidence="3" id="KW-0804">Transcription</keyword>
<proteinExistence type="predicted"/>
<keyword evidence="1" id="KW-0805">Transcription regulation</keyword>
<feature type="domain" description="HTH lacI-type" evidence="5">
    <location>
        <begin position="8"/>
        <end position="62"/>
    </location>
</feature>
<dbReference type="Pfam" id="PF13377">
    <property type="entry name" value="Peripla_BP_3"/>
    <property type="match status" value="1"/>
</dbReference>